<accession>A0A8J4U8M3</accession>
<evidence type="ECO:0000313" key="2">
    <source>
        <dbReference type="Proteomes" id="UP000727407"/>
    </source>
</evidence>
<evidence type="ECO:0000313" key="1">
    <source>
        <dbReference type="EMBL" id="KAF5902123.1"/>
    </source>
</evidence>
<protein>
    <submittedName>
        <fullName evidence="1">Putative serine racemase</fullName>
    </submittedName>
</protein>
<sequence>DDQCSSGNTKSCSSRAGRCQKDSVISNGVLIRRPTLICPERLRDFGAEEYLNGDVRHFKTKVAEVPEMQVMAPPKPSIQINSDIKPAPKPPAEYLSFEDISAAVLNIQQAGIQKTPCT</sequence>
<name>A0A8J4U8M3_CLAMG</name>
<feature type="non-terminal residue" evidence="1">
    <location>
        <position position="1"/>
    </location>
</feature>
<keyword evidence="2" id="KW-1185">Reference proteome</keyword>
<feature type="non-terminal residue" evidence="1">
    <location>
        <position position="118"/>
    </location>
</feature>
<gene>
    <name evidence="1" type="primary">srr</name>
    <name evidence="1" type="ORF">DAT39_008161</name>
</gene>
<dbReference type="Proteomes" id="UP000727407">
    <property type="component" value="Unassembled WGS sequence"/>
</dbReference>
<proteinExistence type="predicted"/>
<organism evidence="1 2">
    <name type="scientific">Clarias magur</name>
    <name type="common">Asian catfish</name>
    <name type="synonym">Macropteronotus magur</name>
    <dbReference type="NCBI Taxonomy" id="1594786"/>
    <lineage>
        <taxon>Eukaryota</taxon>
        <taxon>Metazoa</taxon>
        <taxon>Chordata</taxon>
        <taxon>Craniata</taxon>
        <taxon>Vertebrata</taxon>
        <taxon>Euteleostomi</taxon>
        <taxon>Actinopterygii</taxon>
        <taxon>Neopterygii</taxon>
        <taxon>Teleostei</taxon>
        <taxon>Ostariophysi</taxon>
        <taxon>Siluriformes</taxon>
        <taxon>Clariidae</taxon>
        <taxon>Clarias</taxon>
    </lineage>
</organism>
<dbReference type="AlphaFoldDB" id="A0A8J4U8M3"/>
<dbReference type="OrthoDB" id="4418812at2759"/>
<dbReference type="EMBL" id="QNUK01000097">
    <property type="protein sequence ID" value="KAF5902123.1"/>
    <property type="molecule type" value="Genomic_DNA"/>
</dbReference>
<comment type="caution">
    <text evidence="1">The sequence shown here is derived from an EMBL/GenBank/DDBJ whole genome shotgun (WGS) entry which is preliminary data.</text>
</comment>
<reference evidence="1" key="1">
    <citation type="submission" date="2020-07" db="EMBL/GenBank/DDBJ databases">
        <title>Clarias magur genome sequencing, assembly and annotation.</title>
        <authorList>
            <person name="Kushwaha B."/>
            <person name="Kumar R."/>
            <person name="Das P."/>
            <person name="Joshi C.G."/>
            <person name="Kumar D."/>
            <person name="Nagpure N.S."/>
            <person name="Pandey M."/>
            <person name="Agarwal S."/>
            <person name="Srivastava S."/>
            <person name="Singh M."/>
            <person name="Sahoo L."/>
            <person name="Jayasankar P."/>
            <person name="Meher P.K."/>
            <person name="Koringa P.G."/>
            <person name="Iquebal M.A."/>
            <person name="Das S.P."/>
            <person name="Bit A."/>
            <person name="Patnaik S."/>
            <person name="Patel N."/>
            <person name="Shah T.M."/>
            <person name="Hinsu A."/>
            <person name="Jena J.K."/>
        </authorList>
    </citation>
    <scope>NUCLEOTIDE SEQUENCE</scope>
    <source>
        <strain evidence="1">CIFAMagur01</strain>
        <tissue evidence="1">Testis</tissue>
    </source>
</reference>